<dbReference type="PANTHER" id="PTHR11669:SF8">
    <property type="entry name" value="DNA POLYMERASE III SUBUNIT DELTA"/>
    <property type="match status" value="1"/>
</dbReference>
<dbReference type="EMBL" id="FUXZ01000008">
    <property type="protein sequence ID" value="SKA67597.1"/>
    <property type="molecule type" value="Genomic_DNA"/>
</dbReference>
<proteinExistence type="predicted"/>
<gene>
    <name evidence="1" type="ORF">SAMN02745111_01495</name>
</gene>
<dbReference type="PANTHER" id="PTHR11669">
    <property type="entry name" value="REPLICATION FACTOR C / DNA POLYMERASE III GAMMA-TAU SUBUNIT"/>
    <property type="match status" value="1"/>
</dbReference>
<protein>
    <submittedName>
        <fullName evidence="1">DNA polymerase-3 subunit delta</fullName>
    </submittedName>
</protein>
<dbReference type="SUPFAM" id="SSF52540">
    <property type="entry name" value="P-loop containing nucleoside triphosphate hydrolases"/>
    <property type="match status" value="1"/>
</dbReference>
<dbReference type="InterPro" id="IPR027417">
    <property type="entry name" value="P-loop_NTPase"/>
</dbReference>
<keyword evidence="2" id="KW-1185">Reference proteome</keyword>
<name>A0A1T4VRM6_9FIRM</name>
<dbReference type="GO" id="GO:0006261">
    <property type="term" value="P:DNA-templated DNA replication"/>
    <property type="evidence" value="ECO:0007669"/>
    <property type="project" value="TreeGrafter"/>
</dbReference>
<dbReference type="RefSeq" id="WP_078766365.1">
    <property type="nucleotide sequence ID" value="NZ_FUXZ01000008.1"/>
</dbReference>
<dbReference type="Gene3D" id="3.40.50.300">
    <property type="entry name" value="P-loop containing nucleotide triphosphate hydrolases"/>
    <property type="match status" value="1"/>
</dbReference>
<dbReference type="STRING" id="39495.SAMN02745111_01495"/>
<organism evidence="1 2">
    <name type="scientific">Eubacterium uniforme</name>
    <dbReference type="NCBI Taxonomy" id="39495"/>
    <lineage>
        <taxon>Bacteria</taxon>
        <taxon>Bacillati</taxon>
        <taxon>Bacillota</taxon>
        <taxon>Clostridia</taxon>
        <taxon>Eubacteriales</taxon>
        <taxon>Eubacteriaceae</taxon>
        <taxon>Eubacterium</taxon>
    </lineage>
</organism>
<evidence type="ECO:0000313" key="2">
    <source>
        <dbReference type="Proteomes" id="UP000190814"/>
    </source>
</evidence>
<dbReference type="OrthoDB" id="9810148at2"/>
<sequence>MSVYEKILGQDKLIEHFRKSVSLGKISNAYIISGEKYSGKKMLANAYAASIECENPINGEACMECHSCKMSLSGNNPDIRWIVRESKDNKDGTKKKAKEIPVDAIRDQINNDIVVKPYHCKKKVYIIDEAETLNVAAQNALLKTMEEPPEYGVVILLTSNENALLQTILSRSIRLEVASIDDETIKNYLMKNNMIPDYAADVLVSFARGNLGRAIELSQSPTFNEMKDHLVKTMSFLHEKDMAEIGNITKQTSEFKDDINYYFELLTMWFRDILVAKSGGDESKIIFRDEVENIRELSRGYSYRSIEMILKTIEDTKTQIALNVSFDTAFKILYMTIRDGYIR</sequence>
<evidence type="ECO:0000313" key="1">
    <source>
        <dbReference type="EMBL" id="SKA67597.1"/>
    </source>
</evidence>
<dbReference type="Proteomes" id="UP000190814">
    <property type="component" value="Unassembled WGS sequence"/>
</dbReference>
<dbReference type="InterPro" id="IPR050238">
    <property type="entry name" value="DNA_Rep/Repair_Clamp_Loader"/>
</dbReference>
<accession>A0A1T4VRM6</accession>
<reference evidence="1 2" key="1">
    <citation type="submission" date="2017-02" db="EMBL/GenBank/DDBJ databases">
        <authorList>
            <person name="Peterson S.W."/>
        </authorList>
    </citation>
    <scope>NUCLEOTIDE SEQUENCE [LARGE SCALE GENOMIC DNA]</scope>
    <source>
        <strain evidence="1 2">ATCC 35992</strain>
    </source>
</reference>
<dbReference type="AlphaFoldDB" id="A0A1T4VRM6"/>
<dbReference type="Pfam" id="PF13177">
    <property type="entry name" value="DNA_pol3_delta2"/>
    <property type="match status" value="1"/>
</dbReference>